<dbReference type="EMBL" id="CCSD01000086">
    <property type="protein sequence ID" value="CDZ90520.1"/>
    <property type="molecule type" value="Genomic_DNA"/>
</dbReference>
<keyword evidence="1" id="KW-0812">Transmembrane</keyword>
<organism evidence="2 3">
    <name type="scientific">Rhodococcus ruber</name>
    <dbReference type="NCBI Taxonomy" id="1830"/>
    <lineage>
        <taxon>Bacteria</taxon>
        <taxon>Bacillati</taxon>
        <taxon>Actinomycetota</taxon>
        <taxon>Actinomycetes</taxon>
        <taxon>Mycobacteriales</taxon>
        <taxon>Nocardiaceae</taxon>
        <taxon>Rhodococcus</taxon>
    </lineage>
</organism>
<reference evidence="2 3" key="1">
    <citation type="journal article" date="2014" name="Genome Announc.">
        <title>Draft Genome Sequence of Propane- and Butane-Oxidizing Actinobacterium Rhodococcus ruber IEGM 231.</title>
        <authorList>
            <person name="Ivshina I.B."/>
            <person name="Kuyukina M.S."/>
            <person name="Krivoruchko A.V."/>
            <person name="Barbe V."/>
            <person name="Fischer C."/>
        </authorList>
    </citation>
    <scope>NUCLEOTIDE SEQUENCE [LARGE SCALE GENOMIC DNA]</scope>
</reference>
<dbReference type="Proteomes" id="UP000042997">
    <property type="component" value="Unassembled WGS sequence"/>
</dbReference>
<dbReference type="AlphaFoldDB" id="A0A098BQM4"/>
<accession>A0A098BQM4</accession>
<sequence>MPMNVSAKLFWCGHFTFVGWLLLAAAFFRLWWSVFLLV</sequence>
<protein>
    <submittedName>
        <fullName evidence="2">Uncharacterized protein</fullName>
    </submittedName>
</protein>
<proteinExistence type="predicted"/>
<keyword evidence="1" id="KW-0472">Membrane</keyword>
<gene>
    <name evidence="2" type="ORF">RHRU231_720037</name>
</gene>
<evidence type="ECO:0000313" key="2">
    <source>
        <dbReference type="EMBL" id="CDZ90520.1"/>
    </source>
</evidence>
<evidence type="ECO:0000313" key="3">
    <source>
        <dbReference type="Proteomes" id="UP000042997"/>
    </source>
</evidence>
<name>A0A098BQM4_9NOCA</name>
<keyword evidence="1" id="KW-1133">Transmembrane helix</keyword>
<evidence type="ECO:0000256" key="1">
    <source>
        <dbReference type="SAM" id="Phobius"/>
    </source>
</evidence>
<feature type="transmembrane region" description="Helical" evidence="1">
    <location>
        <begin position="9"/>
        <end position="32"/>
    </location>
</feature>